<dbReference type="OrthoDB" id="423462at2759"/>
<keyword evidence="5" id="KW-0694">RNA-binding</keyword>
<dbReference type="SUPFAM" id="SSF54928">
    <property type="entry name" value="RNA-binding domain, RBD"/>
    <property type="match status" value="1"/>
</dbReference>
<evidence type="ECO:0000256" key="4">
    <source>
        <dbReference type="ARBA" id="ARBA00022833"/>
    </source>
</evidence>
<feature type="zinc finger region" description="C3H1-type" evidence="6">
    <location>
        <begin position="136"/>
        <end position="163"/>
    </location>
</feature>
<evidence type="ECO:0000313" key="11">
    <source>
        <dbReference type="Proteomes" id="UP000000599"/>
    </source>
</evidence>
<dbReference type="InterPro" id="IPR035979">
    <property type="entry name" value="RBD_domain_sf"/>
</dbReference>
<dbReference type="OMA" id="MIDTRQA"/>
<keyword evidence="2" id="KW-0677">Repeat</keyword>
<name>Q6BZ93_DEBHA</name>
<dbReference type="GO" id="GO:0045292">
    <property type="term" value="P:mRNA cis splicing, via spliceosome"/>
    <property type="evidence" value="ECO:0007669"/>
    <property type="project" value="EnsemblFungi"/>
</dbReference>
<proteinExistence type="predicted"/>
<dbReference type="Gene3D" id="3.30.70.330">
    <property type="match status" value="1"/>
</dbReference>
<dbReference type="InterPro" id="IPR003954">
    <property type="entry name" value="RRM_euk-type"/>
</dbReference>
<reference evidence="10 11" key="1">
    <citation type="journal article" date="2004" name="Nature">
        <title>Genome evolution in yeasts.</title>
        <authorList>
            <consortium name="Genolevures"/>
            <person name="Dujon B."/>
            <person name="Sherman D."/>
            <person name="Fischer G."/>
            <person name="Durrens P."/>
            <person name="Casaregola S."/>
            <person name="Lafontaine I."/>
            <person name="de Montigny J."/>
            <person name="Marck C."/>
            <person name="Neuveglise C."/>
            <person name="Talla E."/>
            <person name="Goffard N."/>
            <person name="Frangeul L."/>
            <person name="Aigle M."/>
            <person name="Anthouard V."/>
            <person name="Babour A."/>
            <person name="Barbe V."/>
            <person name="Barnay S."/>
            <person name="Blanchin S."/>
            <person name="Beckerich J.M."/>
            <person name="Beyne E."/>
            <person name="Bleykasten C."/>
            <person name="Boisrame A."/>
            <person name="Boyer J."/>
            <person name="Cattolico L."/>
            <person name="Confanioleri F."/>
            <person name="de Daruvar A."/>
            <person name="Despons L."/>
            <person name="Fabre E."/>
            <person name="Fairhead C."/>
            <person name="Ferry-Dumazet H."/>
            <person name="Groppi A."/>
            <person name="Hantraye F."/>
            <person name="Hennequin C."/>
            <person name="Jauniaux N."/>
            <person name="Joyet P."/>
            <person name="Kachouri R."/>
            <person name="Kerrest A."/>
            <person name="Koszul R."/>
            <person name="Lemaire M."/>
            <person name="Lesur I."/>
            <person name="Ma L."/>
            <person name="Muller H."/>
            <person name="Nicaud J.M."/>
            <person name="Nikolski M."/>
            <person name="Oztas S."/>
            <person name="Ozier-Kalogeropoulos O."/>
            <person name="Pellenz S."/>
            <person name="Potier S."/>
            <person name="Richard G.F."/>
            <person name="Straub M.L."/>
            <person name="Suleau A."/>
            <person name="Swennene D."/>
            <person name="Tekaia F."/>
            <person name="Wesolowski-Louvel M."/>
            <person name="Westhof E."/>
            <person name="Wirth B."/>
            <person name="Zeniou-Meyer M."/>
            <person name="Zivanovic I."/>
            <person name="Bolotin-Fukuhara M."/>
            <person name="Thierry A."/>
            <person name="Bouchier C."/>
            <person name="Caudron B."/>
            <person name="Scarpelli C."/>
            <person name="Gaillardin C."/>
            <person name="Weissenbach J."/>
            <person name="Wincker P."/>
            <person name="Souciet J.L."/>
        </authorList>
    </citation>
    <scope>NUCLEOTIDE SEQUENCE [LARGE SCALE GENOMIC DNA]</scope>
    <source>
        <strain evidence="11">ATCC 36239 / CBS 767 / BCRC 21394 / JCM 1990 / NBRC 0083 / IGC 2968</strain>
    </source>
</reference>
<dbReference type="GO" id="GO:0008270">
    <property type="term" value="F:zinc ion binding"/>
    <property type="evidence" value="ECO:0007669"/>
    <property type="project" value="UniProtKB-KW"/>
</dbReference>
<dbReference type="GO" id="GO:0003723">
    <property type="term" value="F:RNA binding"/>
    <property type="evidence" value="ECO:0007669"/>
    <property type="project" value="UniProtKB-UniRule"/>
</dbReference>
<evidence type="ECO:0000256" key="1">
    <source>
        <dbReference type="ARBA" id="ARBA00022723"/>
    </source>
</evidence>
<dbReference type="InterPro" id="IPR009145">
    <property type="entry name" value="U2AF_small"/>
</dbReference>
<feature type="domain" description="C3H1-type" evidence="9">
    <location>
        <begin position="4"/>
        <end position="32"/>
    </location>
</feature>
<evidence type="ECO:0000259" key="8">
    <source>
        <dbReference type="PROSITE" id="PS50102"/>
    </source>
</evidence>
<evidence type="ECO:0000256" key="2">
    <source>
        <dbReference type="ARBA" id="ARBA00022737"/>
    </source>
</evidence>
<feature type="compositionally biased region" description="Polar residues" evidence="7">
    <location>
        <begin position="193"/>
        <end position="203"/>
    </location>
</feature>
<dbReference type="PROSITE" id="PS50102">
    <property type="entry name" value="RRM"/>
    <property type="match status" value="1"/>
</dbReference>
<dbReference type="PANTHER" id="PTHR12620">
    <property type="entry name" value="U2 SNRNP AUXILIARY FACTOR, SMALL SUBUNIT"/>
    <property type="match status" value="1"/>
</dbReference>
<dbReference type="InterPro" id="IPR012677">
    <property type="entry name" value="Nucleotide-bd_a/b_plait_sf"/>
</dbReference>
<keyword evidence="1 6" id="KW-0479">Metal-binding</keyword>
<dbReference type="SMART" id="SM00361">
    <property type="entry name" value="RRM_1"/>
    <property type="match status" value="1"/>
</dbReference>
<feature type="region of interest" description="Disordered" evidence="7">
    <location>
        <begin position="193"/>
        <end position="221"/>
    </location>
</feature>
<evidence type="ECO:0000256" key="3">
    <source>
        <dbReference type="ARBA" id="ARBA00022771"/>
    </source>
</evidence>
<evidence type="ECO:0000256" key="6">
    <source>
        <dbReference type="PROSITE-ProRule" id="PRU00723"/>
    </source>
</evidence>
<dbReference type="SMART" id="SM00356">
    <property type="entry name" value="ZnF_C3H1"/>
    <property type="match status" value="2"/>
</dbReference>
<protein>
    <submittedName>
        <fullName evidence="10">DEHA2A03058p</fullName>
    </submittedName>
</protein>
<dbReference type="GO" id="GO:0071004">
    <property type="term" value="C:U2-type prespliceosome"/>
    <property type="evidence" value="ECO:0007669"/>
    <property type="project" value="EnsemblFungi"/>
</dbReference>
<keyword evidence="4 6" id="KW-0862">Zinc</keyword>
<dbReference type="KEGG" id="dha:DEHA2A03058g"/>
<dbReference type="eggNOG" id="KOG2202">
    <property type="taxonomic scope" value="Eukaryota"/>
</dbReference>
<dbReference type="STRING" id="284592.Q6BZ93"/>
<dbReference type="GO" id="GO:0089701">
    <property type="term" value="C:U2AF complex"/>
    <property type="evidence" value="ECO:0007669"/>
    <property type="project" value="EnsemblFungi"/>
</dbReference>
<dbReference type="Proteomes" id="UP000000599">
    <property type="component" value="Chromosome A"/>
</dbReference>
<sequence>MSYREDRIICTFYTKIGACRHGEKCSRKHVKPSSSDTILLPNLYQNPKLNKNDGEELNPKQVQEYFDHFYKDIFLKFALFGEVYSMVVCENDNNHLNGNVYVKFANEDSAYNAVMLLNQEWFGGRPVHCELSPVESFHDANCRAYESSTCNRGDHCNFMHIHKPTPQLKSSLFKSQEKSTLTKQLQLLRGELTGSSENENVQQDAAGEQISKPAETTSTETVEKLFASSIPSHI</sequence>
<evidence type="ECO:0000259" key="9">
    <source>
        <dbReference type="PROSITE" id="PS50103"/>
    </source>
</evidence>
<dbReference type="AlphaFoldDB" id="Q6BZ93"/>
<dbReference type="VEuPathDB" id="FungiDB:DEHA2A03058g"/>
<keyword evidence="11" id="KW-1185">Reference proteome</keyword>
<dbReference type="PRINTS" id="PR01848">
    <property type="entry name" value="U2AUXFACTOR"/>
</dbReference>
<dbReference type="CDD" id="cd12287">
    <property type="entry name" value="RRM_U2AF35_like"/>
    <property type="match status" value="1"/>
</dbReference>
<feature type="domain" description="C3H1-type" evidence="9">
    <location>
        <begin position="136"/>
        <end position="163"/>
    </location>
</feature>
<dbReference type="Pfam" id="PF00642">
    <property type="entry name" value="zf-CCCH"/>
    <property type="match status" value="1"/>
</dbReference>
<dbReference type="Pfam" id="PF00076">
    <property type="entry name" value="RRM_1"/>
    <property type="match status" value="1"/>
</dbReference>
<dbReference type="GO" id="GO:0000243">
    <property type="term" value="C:commitment complex"/>
    <property type="evidence" value="ECO:0007669"/>
    <property type="project" value="EnsemblFungi"/>
</dbReference>
<dbReference type="InterPro" id="IPR000504">
    <property type="entry name" value="RRM_dom"/>
</dbReference>
<evidence type="ECO:0000313" key="10">
    <source>
        <dbReference type="EMBL" id="CAG84428.2"/>
    </source>
</evidence>
<keyword evidence="3 6" id="KW-0863">Zinc-finger</keyword>
<dbReference type="GeneID" id="2899884"/>
<dbReference type="InterPro" id="IPR000571">
    <property type="entry name" value="Znf_CCCH"/>
</dbReference>
<gene>
    <name evidence="10" type="ordered locus">DEHA2A03058g</name>
</gene>
<evidence type="ECO:0000256" key="7">
    <source>
        <dbReference type="SAM" id="MobiDB-lite"/>
    </source>
</evidence>
<feature type="domain" description="RRM" evidence="8">
    <location>
        <begin position="36"/>
        <end position="134"/>
    </location>
</feature>
<dbReference type="InParanoid" id="Q6BZ93"/>
<dbReference type="RefSeq" id="XP_456476.2">
    <property type="nucleotide sequence ID" value="XM_456476.1"/>
</dbReference>
<dbReference type="HOGENOM" id="CLU_059852_3_1_1"/>
<feature type="zinc finger region" description="C3H1-type" evidence="6">
    <location>
        <begin position="4"/>
        <end position="32"/>
    </location>
</feature>
<dbReference type="PROSITE" id="PS50103">
    <property type="entry name" value="ZF_C3H1"/>
    <property type="match status" value="2"/>
</dbReference>
<dbReference type="EMBL" id="CR382133">
    <property type="protein sequence ID" value="CAG84428.2"/>
    <property type="molecule type" value="Genomic_DNA"/>
</dbReference>
<evidence type="ECO:0000256" key="5">
    <source>
        <dbReference type="PROSITE-ProRule" id="PRU00176"/>
    </source>
</evidence>
<accession>Q6BZ93</accession>
<organism evidence="10 11">
    <name type="scientific">Debaryomyces hansenii (strain ATCC 36239 / CBS 767 / BCRC 21394 / JCM 1990 / NBRC 0083 / IGC 2968)</name>
    <name type="common">Yeast</name>
    <name type="synonym">Torulaspora hansenii</name>
    <dbReference type="NCBI Taxonomy" id="284592"/>
    <lineage>
        <taxon>Eukaryota</taxon>
        <taxon>Fungi</taxon>
        <taxon>Dikarya</taxon>
        <taxon>Ascomycota</taxon>
        <taxon>Saccharomycotina</taxon>
        <taxon>Pichiomycetes</taxon>
        <taxon>Debaryomycetaceae</taxon>
        <taxon>Debaryomyces</taxon>
    </lineage>
</organism>